<dbReference type="InterPro" id="IPR035976">
    <property type="entry name" value="Sushi/SCR/CCP_sf"/>
</dbReference>
<evidence type="ECO:0000259" key="6">
    <source>
        <dbReference type="PROSITE" id="PS50825"/>
    </source>
</evidence>
<accession>A0A9W9ZZS4</accession>
<evidence type="ECO:0000313" key="8">
    <source>
        <dbReference type="EMBL" id="KAJ7390158.1"/>
    </source>
</evidence>
<dbReference type="PROSITE" id="PS50234">
    <property type="entry name" value="VWFA"/>
    <property type="match status" value="1"/>
</dbReference>
<dbReference type="InterPro" id="IPR043555">
    <property type="entry name" value="SRPX-like"/>
</dbReference>
<comment type="caution">
    <text evidence="8">The sequence shown here is derived from an EMBL/GenBank/DDBJ whole genome shotgun (WGS) entry which is preliminary data.</text>
</comment>
<feature type="domain" description="VWFA" evidence="5">
    <location>
        <begin position="46"/>
        <end position="235"/>
    </location>
</feature>
<dbReference type="Gene3D" id="2.10.70.10">
    <property type="entry name" value="Complement Module, domain 1"/>
    <property type="match status" value="3"/>
</dbReference>
<comment type="caution">
    <text evidence="3">Lacks conserved residue(s) required for the propagation of feature annotation.</text>
</comment>
<dbReference type="PROSITE" id="PS50825">
    <property type="entry name" value="HYR"/>
    <property type="match status" value="2"/>
</dbReference>
<dbReference type="InterPro" id="IPR011641">
    <property type="entry name" value="Tyr-kin_ephrin_A/B_rcpt-like"/>
</dbReference>
<dbReference type="PANTHER" id="PTHR46343:SF2">
    <property type="entry name" value="SUSHI_VON WILLEBRAND FACTOR TYPE A_EGF_PENTRAXIN DOMAIN-CONTAINING 1"/>
    <property type="match status" value="1"/>
</dbReference>
<evidence type="ECO:0000256" key="3">
    <source>
        <dbReference type="PROSITE-ProRule" id="PRU00302"/>
    </source>
</evidence>
<protein>
    <recommendedName>
        <fullName evidence="10">Sushi, von Willebrand factor type A, EGF and pentraxin domain-containing protein 1</fullName>
    </recommendedName>
</protein>
<keyword evidence="9" id="KW-1185">Reference proteome</keyword>
<feature type="domain" description="Sushi" evidence="7">
    <location>
        <begin position="409"/>
        <end position="470"/>
    </location>
</feature>
<evidence type="ECO:0000259" key="5">
    <source>
        <dbReference type="PROSITE" id="PS50234"/>
    </source>
</evidence>
<dbReference type="CDD" id="cd00033">
    <property type="entry name" value="CCP"/>
    <property type="match status" value="3"/>
</dbReference>
<organism evidence="8 9">
    <name type="scientific">Desmophyllum pertusum</name>
    <dbReference type="NCBI Taxonomy" id="174260"/>
    <lineage>
        <taxon>Eukaryota</taxon>
        <taxon>Metazoa</taxon>
        <taxon>Cnidaria</taxon>
        <taxon>Anthozoa</taxon>
        <taxon>Hexacorallia</taxon>
        <taxon>Scleractinia</taxon>
        <taxon>Caryophylliina</taxon>
        <taxon>Caryophylliidae</taxon>
        <taxon>Desmophyllum</taxon>
    </lineage>
</organism>
<proteinExistence type="predicted"/>
<dbReference type="Proteomes" id="UP001163046">
    <property type="component" value="Unassembled WGS sequence"/>
</dbReference>
<dbReference type="CDD" id="cd01450">
    <property type="entry name" value="vWFA_subfamily_ECM"/>
    <property type="match status" value="1"/>
</dbReference>
<feature type="domain" description="Sushi" evidence="7">
    <location>
        <begin position="471"/>
        <end position="537"/>
    </location>
</feature>
<evidence type="ECO:0000256" key="1">
    <source>
        <dbReference type="ARBA" id="ARBA00022737"/>
    </source>
</evidence>
<dbReference type="AlphaFoldDB" id="A0A9W9ZZS4"/>
<keyword evidence="2 3" id="KW-1015">Disulfide bond</keyword>
<dbReference type="Gene3D" id="3.40.50.410">
    <property type="entry name" value="von Willebrand factor, type A domain"/>
    <property type="match status" value="1"/>
</dbReference>
<feature type="chain" id="PRO_5040936415" description="Sushi, von Willebrand factor type A, EGF and pentraxin domain-containing protein 1" evidence="4">
    <location>
        <begin position="27"/>
        <end position="1157"/>
    </location>
</feature>
<sequence>MRSLGVFTIGTFFLALVSLGVKPTSGIEGKLELQNFQRSHNDSISDLIFLLDSSGSLWYYDPVSHKSKIGFDDEKAFVNSLLSFIRISMPATRVSVAVFGTDATLDINYVSNPNVQNHKCNFKKSFGGLKFRSGLTNMHDAFQYAYDIIFGTLSGGKRPNKLAKTAVFVLTDGMWNRGGDPYPIAKQLKDEDIEIFSIGVTNGVNMGVMRQLATDNSHAFHYNDFTQFRELANYLRGDPYERDWELGQPKSLCGSCDNMAECACGLLSGEYKCSCPKGYYGSGYISDCHECPISTYKDFTGYAKSCIPCPANSRHSRKGSISRGDCKCLEGYEGNPAGYVECTIRSCDQFPVPPHGILKGGTCNREYQSTCELICVTGYELSGNGRRTCVINDLGIAAWSGSDVQCNKIVCPLIEVTNANPPTGTCTKPDLSYLTTCTFKCWSGYILQGNPVRQCQQDKTWSGTINTCEPVMCPKLNSISLSQVTPPECVTQESRFDTRCVFECPKGYLFKGTIDKSTLRFCQKDGTWTGEHKPCADSEPPVITCPKNIRANNSLHQPHAVITWVEPAHSDNSIGIDPLAEVTVTSSYKSGQKFLIGTYTVQYTVMDKAGLTDRCSFTVEVIDNEAPYYTSCPQDILVEVTQSSARVNWDRPEFLDNSNKTPIVTSNKSPGETFYIGEVFVNYVSNDQSGNVNDSCAFKVHLKAKACPSYAPPINGALACYATGGSNKVCSVSCNEKFDFAFSPAFSYICATGTWGAIPPSPRPMPWPDCSVRYTPGMARMAMIPQFFYYSGDCNSKEAQDQIKQNFIDLLNQAFLPGDICRNDADCNIGNVVVYCGATDAAKRRRRRSVREVSIKVDYVAQEKPSAGSQRPQTVSQLEQMLDNDARPLLDAQAKAIDWSPLRSSTDLEYDSYSITTAEAYCSDAGAVVGKCDSLETDCDGLSKPHSLCQCNQASGSIEKCIRCPAGTYYDSLQEKCIRCSPGTYQNQEGRFECYDCPEGTWTLGDDSKNFTSCRAKCIPGYVSPSGLAKCYPCSNGTYASGLMNTNCTTCPVGTTTILPAAGGREECGMKCAPGTYSGNGVEPCIPCAKGSYQVAIGALACIECTAQKSTYGPGADAADMCVGKMDQLDRAVFSASRMRHCREYEQLFLNFSLNCI</sequence>
<feature type="domain" description="HYR" evidence="6">
    <location>
        <begin position="622"/>
        <end position="704"/>
    </location>
</feature>
<reference evidence="8" key="1">
    <citation type="submission" date="2023-01" db="EMBL/GenBank/DDBJ databases">
        <title>Genome assembly of the deep-sea coral Lophelia pertusa.</title>
        <authorList>
            <person name="Herrera S."/>
            <person name="Cordes E."/>
        </authorList>
    </citation>
    <scope>NUCLEOTIDE SEQUENCE</scope>
    <source>
        <strain evidence="8">USNM1676648</strain>
        <tissue evidence="8">Polyp</tissue>
    </source>
</reference>
<evidence type="ECO:0000256" key="2">
    <source>
        <dbReference type="ARBA" id="ARBA00023157"/>
    </source>
</evidence>
<feature type="signal peptide" evidence="4">
    <location>
        <begin position="1"/>
        <end position="26"/>
    </location>
</feature>
<dbReference type="PROSITE" id="PS50923">
    <property type="entry name" value="SUSHI"/>
    <property type="match status" value="3"/>
</dbReference>
<keyword evidence="4" id="KW-0732">Signal</keyword>
<dbReference type="Pfam" id="PF00084">
    <property type="entry name" value="Sushi"/>
    <property type="match status" value="2"/>
</dbReference>
<feature type="domain" description="HYR" evidence="6">
    <location>
        <begin position="536"/>
        <end position="621"/>
    </location>
</feature>
<dbReference type="FunFam" id="2.10.50.10:FF:000018">
    <property type="entry name" value="Sushi, von Willebrand factor type A, EGF and pentraxin domain-containing 1"/>
    <property type="match status" value="1"/>
</dbReference>
<dbReference type="InterPro" id="IPR002035">
    <property type="entry name" value="VWF_A"/>
</dbReference>
<feature type="domain" description="Sushi" evidence="7">
    <location>
        <begin position="345"/>
        <end position="408"/>
    </location>
</feature>
<dbReference type="SUPFAM" id="SSF53300">
    <property type="entry name" value="vWA-like"/>
    <property type="match status" value="1"/>
</dbReference>
<feature type="disulfide bond" evidence="3">
    <location>
        <begin position="441"/>
        <end position="468"/>
    </location>
</feature>
<evidence type="ECO:0000256" key="4">
    <source>
        <dbReference type="SAM" id="SignalP"/>
    </source>
</evidence>
<dbReference type="InterPro" id="IPR003410">
    <property type="entry name" value="HYR_dom"/>
</dbReference>
<dbReference type="InterPro" id="IPR000436">
    <property type="entry name" value="Sushi_SCR_CCP_dom"/>
</dbReference>
<dbReference type="InterPro" id="IPR036465">
    <property type="entry name" value="vWFA_dom_sf"/>
</dbReference>
<dbReference type="OrthoDB" id="6515930at2759"/>
<evidence type="ECO:0000259" key="7">
    <source>
        <dbReference type="PROSITE" id="PS50923"/>
    </source>
</evidence>
<dbReference type="InterPro" id="IPR009030">
    <property type="entry name" value="Growth_fac_rcpt_cys_sf"/>
</dbReference>
<keyword evidence="3" id="KW-0768">Sushi</keyword>
<dbReference type="Pfam" id="PF02494">
    <property type="entry name" value="HYR"/>
    <property type="match status" value="2"/>
</dbReference>
<evidence type="ECO:0008006" key="10">
    <source>
        <dbReference type="Google" id="ProtNLM"/>
    </source>
</evidence>
<dbReference type="SMART" id="SM00327">
    <property type="entry name" value="VWA"/>
    <property type="match status" value="1"/>
</dbReference>
<dbReference type="Gene3D" id="2.10.50.10">
    <property type="entry name" value="Tumor Necrosis Factor Receptor, subunit A, domain 2"/>
    <property type="match status" value="3"/>
</dbReference>
<keyword evidence="1" id="KW-0677">Repeat</keyword>
<gene>
    <name evidence="8" type="ORF">OS493_026665</name>
</gene>
<evidence type="ECO:0000313" key="9">
    <source>
        <dbReference type="Proteomes" id="UP001163046"/>
    </source>
</evidence>
<dbReference type="SUPFAM" id="SSF57535">
    <property type="entry name" value="Complement control module/SCR domain"/>
    <property type="match status" value="3"/>
</dbReference>
<dbReference type="Pfam" id="PF07699">
    <property type="entry name" value="Ephrin_rec_like"/>
    <property type="match status" value="4"/>
</dbReference>
<dbReference type="PANTHER" id="PTHR46343">
    <property type="entry name" value="HYR DOMAIN-CONTAINING PROTEIN"/>
    <property type="match status" value="1"/>
</dbReference>
<dbReference type="EMBL" id="MU825419">
    <property type="protein sequence ID" value="KAJ7390158.1"/>
    <property type="molecule type" value="Genomic_DNA"/>
</dbReference>
<dbReference type="SUPFAM" id="SSF57184">
    <property type="entry name" value="Growth factor receptor domain"/>
    <property type="match status" value="2"/>
</dbReference>
<dbReference type="SMART" id="SM01411">
    <property type="entry name" value="Ephrin_rec_like"/>
    <property type="match status" value="4"/>
</dbReference>
<dbReference type="SMART" id="SM00032">
    <property type="entry name" value="CCP"/>
    <property type="match status" value="4"/>
</dbReference>
<name>A0A9W9ZZS4_9CNID</name>
<dbReference type="Pfam" id="PF00092">
    <property type="entry name" value="VWA"/>
    <property type="match status" value="1"/>
</dbReference>